<dbReference type="InterPro" id="IPR029045">
    <property type="entry name" value="ClpP/crotonase-like_dom_sf"/>
</dbReference>
<dbReference type="GO" id="GO:0004175">
    <property type="term" value="F:endopeptidase activity"/>
    <property type="evidence" value="ECO:0007669"/>
    <property type="project" value="TreeGrafter"/>
</dbReference>
<dbReference type="SUPFAM" id="SSF50156">
    <property type="entry name" value="PDZ domain-like"/>
    <property type="match status" value="1"/>
</dbReference>
<evidence type="ECO:0000259" key="1">
    <source>
        <dbReference type="PROSITE" id="PS50106"/>
    </source>
</evidence>
<protein>
    <recommendedName>
        <fullName evidence="1">PDZ domain-containing protein</fullName>
    </recommendedName>
</protein>
<dbReference type="eggNOG" id="ENOG502QSWI">
    <property type="taxonomic scope" value="Eukaryota"/>
</dbReference>
<dbReference type="PANTHER" id="PTHR32060:SF22">
    <property type="entry name" value="CARBOXYL-TERMINAL-PROCESSING PEPTIDASE 3, CHLOROPLASTIC"/>
    <property type="match status" value="1"/>
</dbReference>
<dbReference type="PANTHER" id="PTHR32060">
    <property type="entry name" value="TAIL-SPECIFIC PROTEASE"/>
    <property type="match status" value="1"/>
</dbReference>
<dbReference type="InterPro" id="IPR041489">
    <property type="entry name" value="PDZ_6"/>
</dbReference>
<proteinExistence type="predicted"/>
<dbReference type="Proteomes" id="UP000013827">
    <property type="component" value="Unassembled WGS sequence"/>
</dbReference>
<evidence type="ECO:0000313" key="2">
    <source>
        <dbReference type="EnsemblProtists" id="EOD11533"/>
    </source>
</evidence>
<dbReference type="PaxDb" id="2903-EOD11533"/>
<dbReference type="SMART" id="SM00228">
    <property type="entry name" value="PDZ"/>
    <property type="match status" value="1"/>
</dbReference>
<name>A0A0D3IJU8_EMIH1</name>
<feature type="domain" description="PDZ" evidence="1">
    <location>
        <begin position="123"/>
        <end position="195"/>
    </location>
</feature>
<keyword evidence="3" id="KW-1185">Reference proteome</keyword>
<dbReference type="PROSITE" id="PS50106">
    <property type="entry name" value="PDZ"/>
    <property type="match status" value="1"/>
</dbReference>
<accession>A0A0D3IJU8</accession>
<dbReference type="KEGG" id="ehx:EMIHUDRAFT_214344"/>
<dbReference type="Pfam" id="PF17820">
    <property type="entry name" value="PDZ_6"/>
    <property type="match status" value="1"/>
</dbReference>
<dbReference type="InterPro" id="IPR001478">
    <property type="entry name" value="PDZ"/>
</dbReference>
<dbReference type="Gene3D" id="3.30.750.44">
    <property type="match status" value="1"/>
</dbReference>
<dbReference type="GeneID" id="17257683"/>
<dbReference type="HOGENOM" id="CLU_759599_0_0_1"/>
<reference evidence="3" key="1">
    <citation type="journal article" date="2013" name="Nature">
        <title>Pan genome of the phytoplankton Emiliania underpins its global distribution.</title>
        <authorList>
            <person name="Read B.A."/>
            <person name="Kegel J."/>
            <person name="Klute M.J."/>
            <person name="Kuo A."/>
            <person name="Lefebvre S.C."/>
            <person name="Maumus F."/>
            <person name="Mayer C."/>
            <person name="Miller J."/>
            <person name="Monier A."/>
            <person name="Salamov A."/>
            <person name="Young J."/>
            <person name="Aguilar M."/>
            <person name="Claverie J.M."/>
            <person name="Frickenhaus S."/>
            <person name="Gonzalez K."/>
            <person name="Herman E.K."/>
            <person name="Lin Y.C."/>
            <person name="Napier J."/>
            <person name="Ogata H."/>
            <person name="Sarno A.F."/>
            <person name="Shmutz J."/>
            <person name="Schroeder D."/>
            <person name="de Vargas C."/>
            <person name="Verret F."/>
            <person name="von Dassow P."/>
            <person name="Valentin K."/>
            <person name="Van de Peer Y."/>
            <person name="Wheeler G."/>
            <person name="Dacks J.B."/>
            <person name="Delwiche C.F."/>
            <person name="Dyhrman S.T."/>
            <person name="Glockner G."/>
            <person name="John U."/>
            <person name="Richards T."/>
            <person name="Worden A.Z."/>
            <person name="Zhang X."/>
            <person name="Grigoriev I.V."/>
            <person name="Allen A.E."/>
            <person name="Bidle K."/>
            <person name="Borodovsky M."/>
            <person name="Bowler C."/>
            <person name="Brownlee C."/>
            <person name="Cock J.M."/>
            <person name="Elias M."/>
            <person name="Gladyshev V.N."/>
            <person name="Groth M."/>
            <person name="Guda C."/>
            <person name="Hadaegh A."/>
            <person name="Iglesias-Rodriguez M.D."/>
            <person name="Jenkins J."/>
            <person name="Jones B.M."/>
            <person name="Lawson T."/>
            <person name="Leese F."/>
            <person name="Lindquist E."/>
            <person name="Lobanov A."/>
            <person name="Lomsadze A."/>
            <person name="Malik S.B."/>
            <person name="Marsh M.E."/>
            <person name="Mackinder L."/>
            <person name="Mock T."/>
            <person name="Mueller-Roeber B."/>
            <person name="Pagarete A."/>
            <person name="Parker M."/>
            <person name="Probert I."/>
            <person name="Quesneville H."/>
            <person name="Raines C."/>
            <person name="Rensing S.A."/>
            <person name="Riano-Pachon D.M."/>
            <person name="Richier S."/>
            <person name="Rokitta S."/>
            <person name="Shiraiwa Y."/>
            <person name="Soanes D.M."/>
            <person name="van der Giezen M."/>
            <person name="Wahlund T.M."/>
            <person name="Williams B."/>
            <person name="Wilson W."/>
            <person name="Wolfe G."/>
            <person name="Wurch L.L."/>
        </authorList>
    </citation>
    <scope>NUCLEOTIDE SEQUENCE</scope>
</reference>
<dbReference type="AlphaFoldDB" id="A0A0D3IJU8"/>
<dbReference type="Gene3D" id="2.30.42.10">
    <property type="match status" value="1"/>
</dbReference>
<sequence length="365" mass="38842">MRLPRPPHAPPLAPIARAAASSLASVLLASSLLGGDVGPQLGPAAAFASQPLTEEQKLVAEAWRVTDREFVDREFGGQDWFSVRQKMLKQRYDSRVDAYDQVRAMLAALDDKYTRFLTPSAYDAVFATATGGVVGIGVELQTETEPSNRVTINNVVPGGPADRAGVRPGDEIVNADGEDCTRLSAEEASKYVRGAAGSKLRLVGIYEEVDRKLPSIFGLADGGTDVFPGTRRSQVGAVALGNVFGNGRVDIVIGHQTFNGGPPELVENTGNRGFGSVVPLDPPGWIDDGECTDAPPNLNPPGPSERNVCVGKSGCVEMTGGYGYWLCCSPSEDGTPCLRPNKQYDNPYYRFGNSLDECLAFGCGE</sequence>
<dbReference type="RefSeq" id="XP_005763962.1">
    <property type="nucleotide sequence ID" value="XM_005763905.1"/>
</dbReference>
<organism evidence="2 3">
    <name type="scientific">Emiliania huxleyi (strain CCMP1516)</name>
    <dbReference type="NCBI Taxonomy" id="280463"/>
    <lineage>
        <taxon>Eukaryota</taxon>
        <taxon>Haptista</taxon>
        <taxon>Haptophyta</taxon>
        <taxon>Prymnesiophyceae</taxon>
        <taxon>Isochrysidales</taxon>
        <taxon>Noelaerhabdaceae</taxon>
        <taxon>Emiliania</taxon>
    </lineage>
</organism>
<reference evidence="2" key="2">
    <citation type="submission" date="2024-10" db="UniProtKB">
        <authorList>
            <consortium name="EnsemblProtists"/>
        </authorList>
    </citation>
    <scope>IDENTIFICATION</scope>
</reference>
<dbReference type="EnsemblProtists" id="EOD11533">
    <property type="protein sequence ID" value="EOD11533"/>
    <property type="gene ID" value="EMIHUDRAFT_214344"/>
</dbReference>
<dbReference type="SUPFAM" id="SSF52096">
    <property type="entry name" value="ClpP/crotonase"/>
    <property type="match status" value="1"/>
</dbReference>
<dbReference type="InterPro" id="IPR036034">
    <property type="entry name" value="PDZ_sf"/>
</dbReference>
<evidence type="ECO:0000313" key="3">
    <source>
        <dbReference type="Proteomes" id="UP000013827"/>
    </source>
</evidence>
<dbReference type="CDD" id="cd06782">
    <property type="entry name" value="cpPDZ_CPP-like"/>
    <property type="match status" value="1"/>
</dbReference>